<keyword evidence="1" id="KW-0677">Repeat</keyword>
<dbReference type="Proteomes" id="UP000701801">
    <property type="component" value="Unassembled WGS sequence"/>
</dbReference>
<keyword evidence="2" id="KW-0408">Iron</keyword>
<evidence type="ECO:0000313" key="4">
    <source>
        <dbReference type="EMBL" id="CAG8971273.1"/>
    </source>
</evidence>
<dbReference type="Gene3D" id="2.120.10.80">
    <property type="entry name" value="Kelch-type beta propeller"/>
    <property type="match status" value="1"/>
</dbReference>
<dbReference type="EMBL" id="CAJVRM010000015">
    <property type="protein sequence ID" value="CAG8971273.1"/>
    <property type="molecule type" value="Genomic_DNA"/>
</dbReference>
<dbReference type="PANTHER" id="PTHR47435:SF4">
    <property type="entry name" value="KELCH REPEAT PROTEIN (AFU_ORTHOLOGUE AFUA_5G12780)"/>
    <property type="match status" value="1"/>
</dbReference>
<evidence type="ECO:0000256" key="2">
    <source>
        <dbReference type="ARBA" id="ARBA00023004"/>
    </source>
</evidence>
<comment type="caution">
    <text evidence="4">The sequence shown here is derived from an EMBL/GenBank/DDBJ whole genome shotgun (WGS) entry which is preliminary data.</text>
</comment>
<feature type="chain" id="PRO_5040156529" evidence="3">
    <location>
        <begin position="24"/>
        <end position="348"/>
    </location>
</feature>
<dbReference type="AlphaFoldDB" id="A0A9N9LBU4"/>
<proteinExistence type="predicted"/>
<dbReference type="SUPFAM" id="SSF117281">
    <property type="entry name" value="Kelch motif"/>
    <property type="match status" value="1"/>
</dbReference>
<protein>
    <submittedName>
        <fullName evidence="4">Uncharacterized protein</fullName>
    </submittedName>
</protein>
<dbReference type="OrthoDB" id="10251809at2759"/>
<keyword evidence="5" id="KW-1185">Reference proteome</keyword>
<dbReference type="PANTHER" id="PTHR47435">
    <property type="entry name" value="KELCH REPEAT PROTEIN (AFU_ORTHOLOGUE AFUA_5G12780)"/>
    <property type="match status" value="1"/>
</dbReference>
<evidence type="ECO:0000313" key="5">
    <source>
        <dbReference type="Proteomes" id="UP000701801"/>
    </source>
</evidence>
<evidence type="ECO:0000256" key="3">
    <source>
        <dbReference type="SAM" id="SignalP"/>
    </source>
</evidence>
<dbReference type="GO" id="GO:0019760">
    <property type="term" value="P:glucosinolate metabolic process"/>
    <property type="evidence" value="ECO:0007669"/>
    <property type="project" value="UniProtKB-ARBA"/>
</dbReference>
<dbReference type="InterPro" id="IPR015915">
    <property type="entry name" value="Kelch-typ_b-propeller"/>
</dbReference>
<accession>A0A9N9LBU4</accession>
<name>A0A9N9LBU4_9HELO</name>
<feature type="signal peptide" evidence="3">
    <location>
        <begin position="1"/>
        <end position="23"/>
    </location>
</feature>
<feature type="non-terminal residue" evidence="4">
    <location>
        <position position="1"/>
    </location>
</feature>
<sequence>FEILREMAKTLCAILLFTQISLQQDPSPESTVGFCRRFAHQSCVIDRRLYIDGGLVNYQTANDDSRNVTNKWLLYNDLDNITTNDFPQLRAKLSKNASIPDVSGGVLWADSINKRFYLFGGEYTDGSTPNAPNLLAYDVLNNQWDSFGSPKESILSVSWGSGVAVPELGVAYILGGWQSNNSVPGWSGPPFATSHLVEYKMDSQVWQNTSGPDTTPKVEGVLTYIPAGERGLLVYFGGATVSENGTVIPSPMSKIYLYDVLSMNWYTQTANGDLPAARKRVCAGAVWAADHSSYNIYLYGGLGFGTNSSGYDDVYILTLPSFQWIRWWQFEGDEEGKPHYSLTCNVVG</sequence>
<evidence type="ECO:0000256" key="1">
    <source>
        <dbReference type="ARBA" id="ARBA00022737"/>
    </source>
</evidence>
<organism evidence="4 5">
    <name type="scientific">Hymenoscyphus albidus</name>
    <dbReference type="NCBI Taxonomy" id="595503"/>
    <lineage>
        <taxon>Eukaryota</taxon>
        <taxon>Fungi</taxon>
        <taxon>Dikarya</taxon>
        <taxon>Ascomycota</taxon>
        <taxon>Pezizomycotina</taxon>
        <taxon>Leotiomycetes</taxon>
        <taxon>Helotiales</taxon>
        <taxon>Helotiaceae</taxon>
        <taxon>Hymenoscyphus</taxon>
    </lineage>
</organism>
<reference evidence="4" key="1">
    <citation type="submission" date="2021-07" db="EMBL/GenBank/DDBJ databases">
        <authorList>
            <person name="Durling M."/>
        </authorList>
    </citation>
    <scope>NUCLEOTIDE SEQUENCE</scope>
</reference>
<keyword evidence="3" id="KW-0732">Signal</keyword>
<gene>
    <name evidence="4" type="ORF">HYALB_00001439</name>
</gene>